<evidence type="ECO:0000256" key="4">
    <source>
        <dbReference type="ARBA" id="ARBA00023038"/>
    </source>
</evidence>
<evidence type="ECO:0000313" key="8">
    <source>
        <dbReference type="Proteomes" id="UP001195483"/>
    </source>
</evidence>
<dbReference type="Proteomes" id="UP001195483">
    <property type="component" value="Unassembled WGS sequence"/>
</dbReference>
<dbReference type="InterPro" id="IPR001781">
    <property type="entry name" value="Znf_LIM"/>
</dbReference>
<proteinExistence type="predicted"/>
<name>A0AAE0SVZ2_9BIVA</name>
<protein>
    <recommendedName>
        <fullName evidence="6">LIM zinc-binding domain-containing protein</fullName>
    </recommendedName>
</protein>
<gene>
    <name evidence="7" type="ORF">CHS0354_012835</name>
</gene>
<reference evidence="7" key="3">
    <citation type="submission" date="2023-05" db="EMBL/GenBank/DDBJ databases">
        <authorList>
            <person name="Smith C.H."/>
        </authorList>
    </citation>
    <scope>NUCLEOTIDE SEQUENCE</scope>
    <source>
        <strain evidence="7">CHS0354</strain>
        <tissue evidence="7">Mantle</tissue>
    </source>
</reference>
<evidence type="ECO:0000259" key="6">
    <source>
        <dbReference type="PROSITE" id="PS50023"/>
    </source>
</evidence>
<keyword evidence="3 5" id="KW-0862">Zinc</keyword>
<reference evidence="7" key="1">
    <citation type="journal article" date="2021" name="Genome Biol. Evol.">
        <title>A High-Quality Reference Genome for a Parasitic Bivalve with Doubly Uniparental Inheritance (Bivalvia: Unionida).</title>
        <authorList>
            <person name="Smith C.H."/>
        </authorList>
    </citation>
    <scope>NUCLEOTIDE SEQUENCE</scope>
    <source>
        <strain evidence="7">CHS0354</strain>
    </source>
</reference>
<evidence type="ECO:0000256" key="1">
    <source>
        <dbReference type="ARBA" id="ARBA00022723"/>
    </source>
</evidence>
<sequence>MPPKFGGGEKCTICQKSVYAAERVEAGQNPYHKFCFKCSVDGCKIQLTINNYAQAHGVLYCKKHYNERVVAQNTQPKMA</sequence>
<dbReference type="CDD" id="cd09358">
    <property type="entry name" value="LIM_Mical_like"/>
    <property type="match status" value="1"/>
</dbReference>
<dbReference type="Gene3D" id="2.10.110.10">
    <property type="entry name" value="Cysteine Rich Protein"/>
    <property type="match status" value="1"/>
</dbReference>
<comment type="caution">
    <text evidence="7">The sequence shown here is derived from an EMBL/GenBank/DDBJ whole genome shotgun (WGS) entry which is preliminary data.</text>
</comment>
<dbReference type="EMBL" id="JAEAOA010000772">
    <property type="protein sequence ID" value="KAK3599227.1"/>
    <property type="molecule type" value="Genomic_DNA"/>
</dbReference>
<evidence type="ECO:0000256" key="5">
    <source>
        <dbReference type="PROSITE-ProRule" id="PRU00125"/>
    </source>
</evidence>
<dbReference type="GO" id="GO:0046872">
    <property type="term" value="F:metal ion binding"/>
    <property type="evidence" value="ECO:0007669"/>
    <property type="project" value="UniProtKB-KW"/>
</dbReference>
<dbReference type="Pfam" id="PF00412">
    <property type="entry name" value="LIM"/>
    <property type="match status" value="1"/>
</dbReference>
<accession>A0AAE0SVZ2</accession>
<evidence type="ECO:0000256" key="3">
    <source>
        <dbReference type="ARBA" id="ARBA00022833"/>
    </source>
</evidence>
<evidence type="ECO:0000256" key="2">
    <source>
        <dbReference type="ARBA" id="ARBA00022737"/>
    </source>
</evidence>
<dbReference type="SUPFAM" id="SSF57716">
    <property type="entry name" value="Glucocorticoid receptor-like (DNA-binding domain)"/>
    <property type="match status" value="2"/>
</dbReference>
<feature type="domain" description="LIM zinc-binding" evidence="6">
    <location>
        <begin position="9"/>
        <end position="71"/>
    </location>
</feature>
<reference evidence="7" key="2">
    <citation type="journal article" date="2021" name="Genome Biol. Evol.">
        <title>Developing a high-quality reference genome for a parasitic bivalve with doubly uniparental inheritance (Bivalvia: Unionida).</title>
        <authorList>
            <person name="Smith C.H."/>
        </authorList>
    </citation>
    <scope>NUCLEOTIDE SEQUENCE</scope>
    <source>
        <strain evidence="7">CHS0354</strain>
        <tissue evidence="7">Mantle</tissue>
    </source>
</reference>
<evidence type="ECO:0000313" key="7">
    <source>
        <dbReference type="EMBL" id="KAK3599227.1"/>
    </source>
</evidence>
<dbReference type="FunFam" id="2.10.110.10:FF:000001">
    <property type="entry name" value="Cysteine and glycine-rich protein 1"/>
    <property type="match status" value="1"/>
</dbReference>
<dbReference type="PANTHER" id="PTHR24206">
    <property type="entry name" value="OS06G0237300 PROTEIN"/>
    <property type="match status" value="1"/>
</dbReference>
<dbReference type="PROSITE" id="PS50023">
    <property type="entry name" value="LIM_DOMAIN_2"/>
    <property type="match status" value="1"/>
</dbReference>
<dbReference type="SMART" id="SM00132">
    <property type="entry name" value="LIM"/>
    <property type="match status" value="1"/>
</dbReference>
<keyword evidence="2" id="KW-0677">Repeat</keyword>
<organism evidence="7 8">
    <name type="scientific">Potamilus streckersoni</name>
    <dbReference type="NCBI Taxonomy" id="2493646"/>
    <lineage>
        <taxon>Eukaryota</taxon>
        <taxon>Metazoa</taxon>
        <taxon>Spiralia</taxon>
        <taxon>Lophotrochozoa</taxon>
        <taxon>Mollusca</taxon>
        <taxon>Bivalvia</taxon>
        <taxon>Autobranchia</taxon>
        <taxon>Heteroconchia</taxon>
        <taxon>Palaeoheterodonta</taxon>
        <taxon>Unionida</taxon>
        <taxon>Unionoidea</taxon>
        <taxon>Unionidae</taxon>
        <taxon>Ambleminae</taxon>
        <taxon>Lampsilini</taxon>
        <taxon>Potamilus</taxon>
    </lineage>
</organism>
<keyword evidence="1 5" id="KW-0479">Metal-binding</keyword>
<dbReference type="AlphaFoldDB" id="A0AAE0SVZ2"/>
<keyword evidence="8" id="KW-1185">Reference proteome</keyword>
<keyword evidence="4 5" id="KW-0440">LIM domain</keyword>